<dbReference type="GeneTree" id="ENSGT00940000170472"/>
<keyword evidence="5" id="KW-0964">Secreted</keyword>
<dbReference type="Proteomes" id="UP000264820">
    <property type="component" value="Unplaced"/>
</dbReference>
<dbReference type="InterPro" id="IPR003625">
    <property type="entry name" value="PTH"/>
</dbReference>
<dbReference type="GO" id="GO:0005179">
    <property type="term" value="F:hormone activity"/>
    <property type="evidence" value="ECO:0007669"/>
    <property type="project" value="UniProtKB-KW"/>
</dbReference>
<comment type="subunit">
    <text evidence="3">Interacts with PTH1R (via N-terminal extracellular domain).</text>
</comment>
<keyword evidence="8" id="KW-0732">Signal</keyword>
<dbReference type="PANTHER" id="PTHR10541">
    <property type="entry name" value="PARATHYROID HORMONE"/>
    <property type="match status" value="1"/>
</dbReference>
<keyword evidence="7" id="KW-0372">Hormone</keyword>
<reference evidence="10" key="1">
    <citation type="submission" date="2025-08" db="UniProtKB">
        <authorList>
            <consortium name="Ensembl"/>
        </authorList>
    </citation>
    <scope>IDENTIFICATION</scope>
</reference>
<evidence type="ECO:0000256" key="2">
    <source>
        <dbReference type="ARBA" id="ARBA00006307"/>
    </source>
</evidence>
<evidence type="ECO:0000313" key="11">
    <source>
        <dbReference type="Proteomes" id="UP000264820"/>
    </source>
</evidence>
<dbReference type="AlphaFoldDB" id="A0A3Q3DIP6"/>
<evidence type="ECO:0000256" key="4">
    <source>
        <dbReference type="ARBA" id="ARBA00022135"/>
    </source>
</evidence>
<organism evidence="10 11">
    <name type="scientific">Hippocampus comes</name>
    <name type="common">Tiger tail seahorse</name>
    <dbReference type="NCBI Taxonomy" id="109280"/>
    <lineage>
        <taxon>Eukaryota</taxon>
        <taxon>Metazoa</taxon>
        <taxon>Chordata</taxon>
        <taxon>Craniata</taxon>
        <taxon>Vertebrata</taxon>
        <taxon>Euteleostomi</taxon>
        <taxon>Actinopterygii</taxon>
        <taxon>Neopterygii</taxon>
        <taxon>Teleostei</taxon>
        <taxon>Neoteleostei</taxon>
        <taxon>Acanthomorphata</taxon>
        <taxon>Syngnathiaria</taxon>
        <taxon>Syngnathiformes</taxon>
        <taxon>Syngnathoidei</taxon>
        <taxon>Syngnathidae</taxon>
        <taxon>Hippocampus</taxon>
    </lineage>
</organism>
<evidence type="ECO:0000313" key="10">
    <source>
        <dbReference type="Ensembl" id="ENSHCOP00000013250.1"/>
    </source>
</evidence>
<dbReference type="Pfam" id="PF01279">
    <property type="entry name" value="Parathyroid"/>
    <property type="match status" value="1"/>
</dbReference>
<reference evidence="10" key="2">
    <citation type="submission" date="2025-09" db="UniProtKB">
        <authorList>
            <consortium name="Ensembl"/>
        </authorList>
    </citation>
    <scope>IDENTIFICATION</scope>
</reference>
<name>A0A3Q3DIP6_HIPCM</name>
<dbReference type="SMART" id="SM00087">
    <property type="entry name" value="PTH"/>
    <property type="match status" value="1"/>
</dbReference>
<dbReference type="PROSITE" id="PS00335">
    <property type="entry name" value="PARATHYROID"/>
    <property type="match status" value="1"/>
</dbReference>
<comment type="similarity">
    <text evidence="2">Belongs to the parathyroid hormone family.</text>
</comment>
<dbReference type="GO" id="GO:0005576">
    <property type="term" value="C:extracellular region"/>
    <property type="evidence" value="ECO:0007669"/>
    <property type="project" value="UniProtKB-SubCell"/>
</dbReference>
<dbReference type="PANTHER" id="PTHR10541:SF2">
    <property type="entry name" value="PARATHYROID HORMONE"/>
    <property type="match status" value="1"/>
</dbReference>
<dbReference type="GO" id="GO:0006874">
    <property type="term" value="P:intracellular calcium ion homeostasis"/>
    <property type="evidence" value="ECO:0007669"/>
    <property type="project" value="InterPro"/>
</dbReference>
<keyword evidence="11" id="KW-1185">Reference proteome</keyword>
<evidence type="ECO:0000256" key="7">
    <source>
        <dbReference type="ARBA" id="ARBA00022702"/>
    </source>
</evidence>
<evidence type="ECO:0000256" key="6">
    <source>
        <dbReference type="ARBA" id="ARBA00022685"/>
    </source>
</evidence>
<evidence type="ECO:0000256" key="3">
    <source>
        <dbReference type="ARBA" id="ARBA00011605"/>
    </source>
</evidence>
<evidence type="ECO:0000256" key="1">
    <source>
        <dbReference type="ARBA" id="ARBA00004613"/>
    </source>
</evidence>
<comment type="subcellular location">
    <subcellularLocation>
        <location evidence="1">Secreted</location>
    </subcellularLocation>
</comment>
<dbReference type="OMA" id="TAGMDEL"/>
<protein>
    <recommendedName>
        <fullName evidence="4">Parathyroid hormone</fullName>
    </recommendedName>
</protein>
<evidence type="ECO:0000256" key="5">
    <source>
        <dbReference type="ARBA" id="ARBA00022525"/>
    </source>
</evidence>
<dbReference type="Ensembl" id="ENSHCOT00000020518.1">
    <property type="protein sequence ID" value="ENSHCOP00000013250.1"/>
    <property type="gene ID" value="ENSHCOG00000016371.1"/>
</dbReference>
<dbReference type="InterPro" id="IPR001415">
    <property type="entry name" value="PTH/PTH-rel"/>
</dbReference>
<dbReference type="STRING" id="109280.ENSHCOP00000013250"/>
<sequence length="113" mass="13199">MVSLIRFKTAILSKCTTSTKNTTYMLSSKRTVSEVQLMHNLGERRQVQERRDWLQLRLRGIHTAPGHSRWEVGRARRRLFPELSGLTTEELQEALKIFENLLNSTQREPEGFT</sequence>
<evidence type="ECO:0000256" key="8">
    <source>
        <dbReference type="ARBA" id="ARBA00022729"/>
    </source>
</evidence>
<comment type="function">
    <text evidence="9">Parathyroid hormone elevates calcium level by dissolving the salts in bone and preventing their renal excretion. Acts by binding to its receptor, PTH1R, activating G protein-coupled receptor signaling. Stimulates [1-14C]-2-deoxy-D-glucose (2DG) transport and glycogen synthesis in osteoblastic cells.</text>
</comment>
<proteinExistence type="inferred from homology"/>
<keyword evidence="6" id="KW-0165">Cleavage on pair of basic residues</keyword>
<accession>A0A3Q3DIP6</accession>
<evidence type="ECO:0000256" key="9">
    <source>
        <dbReference type="ARBA" id="ARBA00093407"/>
    </source>
</evidence>